<name>A0A6F8PNT1_9GAMM</name>
<gene>
    <name evidence="1" type="ORF">THMIRHAT_14540</name>
</gene>
<evidence type="ECO:0008006" key="3">
    <source>
        <dbReference type="Google" id="ProtNLM"/>
    </source>
</evidence>
<dbReference type="RefSeq" id="WP_173291487.1">
    <property type="nucleotide sequence ID" value="NZ_AP021888.1"/>
</dbReference>
<keyword evidence="2" id="KW-1185">Reference proteome</keyword>
<protein>
    <recommendedName>
        <fullName evidence="3">Pyrroline-5-carboxylate reductase catalytic N-terminal domain-containing protein</fullName>
    </recommendedName>
</protein>
<dbReference type="AlphaFoldDB" id="A0A6F8PNT1"/>
<dbReference type="SUPFAM" id="SSF51735">
    <property type="entry name" value="NAD(P)-binding Rossmann-fold domains"/>
    <property type="match status" value="1"/>
</dbReference>
<evidence type="ECO:0000313" key="1">
    <source>
        <dbReference type="EMBL" id="BBP43708.1"/>
    </source>
</evidence>
<dbReference type="Gene3D" id="3.40.50.720">
    <property type="entry name" value="NAD(P)-binding Rossmann-like Domain"/>
    <property type="match status" value="1"/>
</dbReference>
<dbReference type="InterPro" id="IPR036291">
    <property type="entry name" value="NAD(P)-bd_dom_sf"/>
</dbReference>
<organism evidence="1 2">
    <name type="scientific">Thiosulfativibrio zosterae</name>
    <dbReference type="NCBI Taxonomy" id="2675053"/>
    <lineage>
        <taxon>Bacteria</taxon>
        <taxon>Pseudomonadati</taxon>
        <taxon>Pseudomonadota</taxon>
        <taxon>Gammaproteobacteria</taxon>
        <taxon>Thiotrichales</taxon>
        <taxon>Piscirickettsiaceae</taxon>
        <taxon>Thiosulfativibrio</taxon>
    </lineage>
</organism>
<sequence>MENSILKSPIIVVGMGELGSVFARGFLKLGCPVQGITRNMSMQTVAESLPTPQAVLIAVGEADIHATLKACPSEWADKVILIQNELLPRDWQTTHLIDPTVISVWFEKKKGMDSKQVMPSPVYGQHAQLVADALAELGLETRILETPEQLNYELVRKNLYILTTNIAGLEVGGNVDELAKNHAAVMNAVALDVLAIQDFLTAQQNSVEPLMAGLLEAFAGDPQHGCMGRSAPARLKRALMFADQANLSVPTLRKIAAQHL</sequence>
<reference evidence="2" key="1">
    <citation type="submission" date="2019-11" db="EMBL/GenBank/DDBJ databases">
        <title>Isolation and characterization of two novel species in the genus Thiomicrorhabdus.</title>
        <authorList>
            <person name="Mochizuki J."/>
            <person name="Kojima H."/>
            <person name="Fukui M."/>
        </authorList>
    </citation>
    <scope>NUCLEOTIDE SEQUENCE [LARGE SCALE GENOMIC DNA]</scope>
    <source>
        <strain evidence="2">AkT22</strain>
    </source>
</reference>
<dbReference type="Proteomes" id="UP000501466">
    <property type="component" value="Chromosome"/>
</dbReference>
<accession>A0A6F8PNT1</accession>
<dbReference type="EMBL" id="AP021888">
    <property type="protein sequence ID" value="BBP43708.1"/>
    <property type="molecule type" value="Genomic_DNA"/>
</dbReference>
<evidence type="ECO:0000313" key="2">
    <source>
        <dbReference type="Proteomes" id="UP000501466"/>
    </source>
</evidence>
<dbReference type="KEGG" id="tzo:THMIRHAT_14540"/>
<proteinExistence type="predicted"/>